<evidence type="ECO:0000313" key="2">
    <source>
        <dbReference type="EMBL" id="UOP04127.1"/>
    </source>
</evidence>
<proteinExistence type="predicted"/>
<dbReference type="RefSeq" id="WP_027009229.1">
    <property type="nucleotide sequence ID" value="NZ_CP091521.1"/>
</dbReference>
<reference evidence="2" key="2">
    <citation type="submission" date="2024-09" db="EMBL/GenBank/DDBJ databases">
        <authorList>
            <person name="Veyrier F.J."/>
        </authorList>
    </citation>
    <scope>NUCLEOTIDE SEQUENCE</scope>
    <source>
        <strain evidence="2">17694</strain>
    </source>
</reference>
<dbReference type="KEGG" id="ckh:LVJ77_06575"/>
<dbReference type="Gene3D" id="6.20.450.20">
    <property type="match status" value="1"/>
</dbReference>
<organism evidence="2 3">
    <name type="scientific">Conchiformibius kuhniae</name>
    <dbReference type="NCBI Taxonomy" id="211502"/>
    <lineage>
        <taxon>Bacteria</taxon>
        <taxon>Pseudomonadati</taxon>
        <taxon>Pseudomonadota</taxon>
        <taxon>Betaproteobacteria</taxon>
        <taxon>Neisseriales</taxon>
        <taxon>Neisseriaceae</taxon>
        <taxon>Conchiformibius</taxon>
    </lineage>
</organism>
<dbReference type="AlphaFoldDB" id="A0A8T9MRC9"/>
<sequence length="67" mass="7718">MHAALDPRISEFATREEADAYDVWFRAKVQAALNDPRPALPHDEVVARARARLERKMTAWKIQDEAD</sequence>
<feature type="domain" description="Stability determinant" evidence="1">
    <location>
        <begin position="16"/>
        <end position="47"/>
    </location>
</feature>
<evidence type="ECO:0000259" key="1">
    <source>
        <dbReference type="Pfam" id="PF21217"/>
    </source>
</evidence>
<dbReference type="InterPro" id="IPR048851">
    <property type="entry name" value="PaaA2_dom"/>
</dbReference>
<name>A0A8T9MRC9_9NEIS</name>
<accession>A0A8T9MRC9</accession>
<evidence type="ECO:0000313" key="3">
    <source>
        <dbReference type="Proteomes" id="UP000831534"/>
    </source>
</evidence>
<dbReference type="EMBL" id="CP091521">
    <property type="protein sequence ID" value="UOP04127.1"/>
    <property type="molecule type" value="Genomic_DNA"/>
</dbReference>
<keyword evidence="3" id="KW-1185">Reference proteome</keyword>
<protein>
    <recommendedName>
        <fullName evidence="1">Stability determinant domain-containing protein</fullName>
    </recommendedName>
</protein>
<dbReference type="Proteomes" id="UP000831534">
    <property type="component" value="Chromosome"/>
</dbReference>
<dbReference type="Pfam" id="PF21217">
    <property type="entry name" value="PaaA2"/>
    <property type="match status" value="1"/>
</dbReference>
<reference evidence="2" key="1">
    <citation type="journal article" date="2022" name="Res Sq">
        <title>Evolution of multicellular longitudinally dividing oral cavity symbionts (Neisseriaceae).</title>
        <authorList>
            <person name="Nyongesa S."/>
            <person name="Weber P."/>
            <person name="Bernet E."/>
            <person name="Pullido F."/>
            <person name="Nieckarz M."/>
            <person name="Delaby M."/>
            <person name="Nieves C."/>
            <person name="Viehboeck T."/>
            <person name="Krause N."/>
            <person name="Rivera-Millot A."/>
            <person name="Nakamura A."/>
            <person name="Vischer N."/>
            <person name="VanNieuwenhze M."/>
            <person name="Brun Y."/>
            <person name="Cava F."/>
            <person name="Bulgheresi S."/>
            <person name="Veyrier F."/>
        </authorList>
    </citation>
    <scope>NUCLEOTIDE SEQUENCE</scope>
    <source>
        <strain evidence="2">17694</strain>
    </source>
</reference>
<gene>
    <name evidence="2" type="ORF">LVJ77_06575</name>
</gene>